<evidence type="ECO:0000256" key="5">
    <source>
        <dbReference type="ARBA" id="ARBA00022840"/>
    </source>
</evidence>
<dbReference type="STRING" id="1802274.A3J58_03245"/>
<name>A0A1G2KYE0_9BACT</name>
<evidence type="ECO:0000256" key="7">
    <source>
        <dbReference type="ARBA" id="ARBA00023146"/>
    </source>
</evidence>
<evidence type="ECO:0000256" key="6">
    <source>
        <dbReference type="ARBA" id="ARBA00022917"/>
    </source>
</evidence>
<evidence type="ECO:0000256" key="1">
    <source>
        <dbReference type="ARBA" id="ARBA00005594"/>
    </source>
</evidence>
<dbReference type="Gene3D" id="3.40.50.620">
    <property type="entry name" value="HUPs"/>
    <property type="match status" value="1"/>
</dbReference>
<dbReference type="SUPFAM" id="SSF55190">
    <property type="entry name" value="Arginyl-tRNA synthetase (ArgRS), N-terminal 'additional' domain"/>
    <property type="match status" value="1"/>
</dbReference>
<evidence type="ECO:0000256" key="4">
    <source>
        <dbReference type="ARBA" id="ARBA00022741"/>
    </source>
</evidence>
<dbReference type="Pfam" id="PF05746">
    <property type="entry name" value="DALR_1"/>
    <property type="match status" value="1"/>
</dbReference>
<dbReference type="GO" id="GO:0005524">
    <property type="term" value="F:ATP binding"/>
    <property type="evidence" value="ECO:0007669"/>
    <property type="project" value="UniProtKB-KW"/>
</dbReference>
<keyword evidence="3 10" id="KW-0436">Ligase</keyword>
<accession>A0A1G2KYE0</accession>
<gene>
    <name evidence="13" type="ORF">A3J58_03245</name>
</gene>
<feature type="domain" description="Arginyl tRNA synthetase N-terminal" evidence="12">
    <location>
        <begin position="4"/>
        <end position="87"/>
    </location>
</feature>
<dbReference type="CDD" id="cd07956">
    <property type="entry name" value="Anticodon_Ia_Arg"/>
    <property type="match status" value="1"/>
</dbReference>
<dbReference type="InterPro" id="IPR008909">
    <property type="entry name" value="DALR_anticod-bd"/>
</dbReference>
<dbReference type="Pfam" id="PF03485">
    <property type="entry name" value="Arg_tRNA_synt_N"/>
    <property type="match status" value="1"/>
</dbReference>
<dbReference type="NCBIfam" id="TIGR00456">
    <property type="entry name" value="argS"/>
    <property type="match status" value="1"/>
</dbReference>
<dbReference type="PANTHER" id="PTHR11956:SF5">
    <property type="entry name" value="ARGININE--TRNA LIGASE, CYTOPLASMIC"/>
    <property type="match status" value="1"/>
</dbReference>
<dbReference type="Gene3D" id="1.10.730.10">
    <property type="entry name" value="Isoleucyl-tRNA Synthetase, Domain 1"/>
    <property type="match status" value="1"/>
</dbReference>
<evidence type="ECO:0000256" key="9">
    <source>
        <dbReference type="NCBIfam" id="TIGR00456"/>
    </source>
</evidence>
<dbReference type="Gene3D" id="3.30.1360.70">
    <property type="entry name" value="Arginyl tRNA synthetase N-terminal domain"/>
    <property type="match status" value="1"/>
</dbReference>
<dbReference type="EMBL" id="MHQM01000025">
    <property type="protein sequence ID" value="OHA03501.1"/>
    <property type="molecule type" value="Genomic_DNA"/>
</dbReference>
<sequence>MMHEKIYVLIRDAVTHEFGVVDAPDFSIAPPENPAHGDYATNAAMVVAKIARVNPMEVAERIKSAIAEHELIGRIEVAKPGFINFFLKDSMALHMLGQVLESADTWGASDIGRGKTVMVEYTDPNPFKQFHIGHLMSNAIGESIARLHEIIGANVLRVNWQGDIGLHIAMAVWGMQKGESYLGPAYVAGAGAYRTNPEAKGEIEAINRKIYDRSDPEINKLYQDGRRGSLDYFEKIYARLGTKFVHYFFESEMGPKGLEIVRKHPEIFEQSENAIVFRGEKYNLHTRVFVNSHGLPTYETKELGLNQEKFRLYHPDFSLIVTGNEITDYFKVLLKVMELIMPDVAAHTRHIPHGMLRLSSGKMSSRTGDVITAEWLIQEVKNRLPENTDEAVAMASIKYSILRQNIGSDIIFDFDKSVTFQGDSGPYLQYTYARLKSILRKLQITNYKLQIADTNVEMDALERHLAVLILRFPEAIEDALAIYSPHVLAAYLYNLAKSANEFYHARPVMQEEDADKKNLRLALVSATAITLARGLNLLGIETLEEM</sequence>
<comment type="similarity">
    <text evidence="1 10">Belongs to the class-I aminoacyl-tRNA synthetase family.</text>
</comment>
<dbReference type="InterPro" id="IPR014729">
    <property type="entry name" value="Rossmann-like_a/b/a_fold"/>
</dbReference>
<evidence type="ECO:0000256" key="8">
    <source>
        <dbReference type="ARBA" id="ARBA00049339"/>
    </source>
</evidence>
<dbReference type="AlphaFoldDB" id="A0A1G2KYE0"/>
<dbReference type="InterPro" id="IPR005148">
    <property type="entry name" value="Arg-tRNA-synth_N"/>
</dbReference>
<evidence type="ECO:0000313" key="14">
    <source>
        <dbReference type="Proteomes" id="UP000178510"/>
    </source>
</evidence>
<dbReference type="GO" id="GO:0005737">
    <property type="term" value="C:cytoplasm"/>
    <property type="evidence" value="ECO:0007669"/>
    <property type="project" value="UniProtKB-UniRule"/>
</dbReference>
<dbReference type="SUPFAM" id="SSF52374">
    <property type="entry name" value="Nucleotidylyl transferase"/>
    <property type="match status" value="1"/>
</dbReference>
<dbReference type="InterPro" id="IPR036695">
    <property type="entry name" value="Arg-tRNA-synth_N_sf"/>
</dbReference>
<dbReference type="SUPFAM" id="SSF47323">
    <property type="entry name" value="Anticodon-binding domain of a subclass of class I aminoacyl-tRNA synthetases"/>
    <property type="match status" value="1"/>
</dbReference>
<dbReference type="GO" id="GO:0006420">
    <property type="term" value="P:arginyl-tRNA aminoacylation"/>
    <property type="evidence" value="ECO:0007669"/>
    <property type="project" value="UniProtKB-UniRule"/>
</dbReference>
<dbReference type="Pfam" id="PF00750">
    <property type="entry name" value="tRNA-synt_1d"/>
    <property type="match status" value="1"/>
</dbReference>
<protein>
    <recommendedName>
        <fullName evidence="2 9">Arginine--tRNA ligase</fullName>
        <ecNumber evidence="2 9">6.1.1.19</ecNumber>
    </recommendedName>
</protein>
<dbReference type="SMART" id="SM01016">
    <property type="entry name" value="Arg_tRNA_synt_N"/>
    <property type="match status" value="1"/>
</dbReference>
<dbReference type="GO" id="GO:0004814">
    <property type="term" value="F:arginine-tRNA ligase activity"/>
    <property type="evidence" value="ECO:0007669"/>
    <property type="project" value="UniProtKB-UniRule"/>
</dbReference>
<feature type="domain" description="DALR anticodon binding" evidence="11">
    <location>
        <begin position="428"/>
        <end position="546"/>
    </location>
</feature>
<reference evidence="13 14" key="1">
    <citation type="journal article" date="2016" name="Nat. Commun.">
        <title>Thousands of microbial genomes shed light on interconnected biogeochemical processes in an aquifer system.</title>
        <authorList>
            <person name="Anantharaman K."/>
            <person name="Brown C.T."/>
            <person name="Hug L.A."/>
            <person name="Sharon I."/>
            <person name="Castelle C.J."/>
            <person name="Probst A.J."/>
            <person name="Thomas B.C."/>
            <person name="Singh A."/>
            <person name="Wilkins M.J."/>
            <person name="Karaoz U."/>
            <person name="Brodie E.L."/>
            <person name="Williams K.H."/>
            <person name="Hubbard S.S."/>
            <person name="Banfield J.F."/>
        </authorList>
    </citation>
    <scope>NUCLEOTIDE SEQUENCE [LARGE SCALE GENOMIC DNA]</scope>
</reference>
<evidence type="ECO:0000259" key="12">
    <source>
        <dbReference type="SMART" id="SM01016"/>
    </source>
</evidence>
<dbReference type="InterPro" id="IPR035684">
    <property type="entry name" value="ArgRS_core"/>
</dbReference>
<dbReference type="PANTHER" id="PTHR11956">
    <property type="entry name" value="ARGINYL-TRNA SYNTHETASE"/>
    <property type="match status" value="1"/>
</dbReference>
<organism evidence="13 14">
    <name type="scientific">Candidatus Sungbacteria bacterium RIFCSPHIGHO2_02_FULL_52_23</name>
    <dbReference type="NCBI Taxonomy" id="1802274"/>
    <lineage>
        <taxon>Bacteria</taxon>
        <taxon>Candidatus Sungiibacteriota</taxon>
    </lineage>
</organism>
<dbReference type="SMART" id="SM00836">
    <property type="entry name" value="DALR_1"/>
    <property type="match status" value="1"/>
</dbReference>
<evidence type="ECO:0000259" key="11">
    <source>
        <dbReference type="SMART" id="SM00836"/>
    </source>
</evidence>
<comment type="caution">
    <text evidence="13">The sequence shown here is derived from an EMBL/GenBank/DDBJ whole genome shotgun (WGS) entry which is preliminary data.</text>
</comment>
<dbReference type="FunFam" id="1.10.730.10:FF:000006">
    <property type="entry name" value="Arginyl-tRNA synthetase 2, mitochondrial"/>
    <property type="match status" value="1"/>
</dbReference>
<evidence type="ECO:0000256" key="3">
    <source>
        <dbReference type="ARBA" id="ARBA00022598"/>
    </source>
</evidence>
<dbReference type="PRINTS" id="PR01038">
    <property type="entry name" value="TRNASYNTHARG"/>
</dbReference>
<dbReference type="InterPro" id="IPR001278">
    <property type="entry name" value="Arg-tRNA-ligase"/>
</dbReference>
<dbReference type="Proteomes" id="UP000178510">
    <property type="component" value="Unassembled WGS sequence"/>
</dbReference>
<dbReference type="InterPro" id="IPR009080">
    <property type="entry name" value="tRNAsynth_Ia_anticodon-bd"/>
</dbReference>
<comment type="catalytic activity">
    <reaction evidence="8">
        <text>tRNA(Arg) + L-arginine + ATP = L-arginyl-tRNA(Arg) + AMP + diphosphate</text>
        <dbReference type="Rhea" id="RHEA:20301"/>
        <dbReference type="Rhea" id="RHEA-COMP:9658"/>
        <dbReference type="Rhea" id="RHEA-COMP:9673"/>
        <dbReference type="ChEBI" id="CHEBI:30616"/>
        <dbReference type="ChEBI" id="CHEBI:32682"/>
        <dbReference type="ChEBI" id="CHEBI:33019"/>
        <dbReference type="ChEBI" id="CHEBI:78442"/>
        <dbReference type="ChEBI" id="CHEBI:78513"/>
        <dbReference type="ChEBI" id="CHEBI:456215"/>
        <dbReference type="EC" id="6.1.1.19"/>
    </reaction>
</comment>
<evidence type="ECO:0000313" key="13">
    <source>
        <dbReference type="EMBL" id="OHA03501.1"/>
    </source>
</evidence>
<evidence type="ECO:0000256" key="10">
    <source>
        <dbReference type="RuleBase" id="RU363038"/>
    </source>
</evidence>
<dbReference type="EC" id="6.1.1.19" evidence="2 9"/>
<keyword evidence="4 10" id="KW-0547">Nucleotide-binding</keyword>
<keyword evidence="5 10" id="KW-0067">ATP-binding</keyword>
<keyword evidence="7 10" id="KW-0030">Aminoacyl-tRNA synthetase</keyword>
<proteinExistence type="inferred from homology"/>
<evidence type="ECO:0000256" key="2">
    <source>
        <dbReference type="ARBA" id="ARBA00012837"/>
    </source>
</evidence>
<keyword evidence="6 10" id="KW-0648">Protein biosynthesis</keyword>